<organism evidence="2">
    <name type="scientific">Lepeophtheirus salmonis</name>
    <name type="common">Salmon louse</name>
    <name type="synonym">Caligus salmonis</name>
    <dbReference type="NCBI Taxonomy" id="72036"/>
    <lineage>
        <taxon>Eukaryota</taxon>
        <taxon>Metazoa</taxon>
        <taxon>Ecdysozoa</taxon>
        <taxon>Arthropoda</taxon>
        <taxon>Crustacea</taxon>
        <taxon>Multicrustacea</taxon>
        <taxon>Hexanauplia</taxon>
        <taxon>Copepoda</taxon>
        <taxon>Siphonostomatoida</taxon>
        <taxon>Caligidae</taxon>
        <taxon>Lepeophtheirus</taxon>
    </lineage>
</organism>
<name>A0A0K2V859_LEPSM</name>
<feature type="non-terminal residue" evidence="2">
    <location>
        <position position="703"/>
    </location>
</feature>
<proteinExistence type="predicted"/>
<feature type="signal peptide" evidence="1">
    <location>
        <begin position="1"/>
        <end position="18"/>
    </location>
</feature>
<accession>A0A0K2V859</accession>
<keyword evidence="1" id="KW-0732">Signal</keyword>
<protein>
    <submittedName>
        <fullName evidence="2">Putative LOC100641372 [Amphimedon queenslandica]</fullName>
    </submittedName>
</protein>
<dbReference type="AlphaFoldDB" id="A0A0K2V859"/>
<sequence length="703" mass="80729">MLRLYYYVILLFLGLSNARRFPDWLVDKVNNASQIVYLTDSNELLITNGLISRRFSFKANSFSTIEYYSHEKKSSLLRGIGPEAIVKLNGITFNVGGFIINTHGAYLNRTALNEAKPTPYPRRFTYTHYEIKDPQVPFPYSPRRGAPKDIVWPPMGKRLDVHFVRETVLVTVHYEIYDGIPLLVKWVSISSTRPTEYKLDGVVVEFLRLNMQWASPTMEVNVYSPHQGSKGYGWLDLETDEIHSSSMDWSLENQKNTPGSFQPRVVVSYKSLDMNISLEKMSIFESFKVHELLVGSSDSERKGLARKRKVRLLAPHTQENPIFFHMTSFDSKAIRNVIDQMSEVGFEMLIYSFGSGFNLETSDLNVLKKIKADVSYANSKGIEIGGYDLIALSRHVGKDWMATPEEESACFASDWTNYLFNKIFNIISYTNMTMLETDGPYSGYSCNSLKHSHHVNERDSVFWQSFYQKELYTLLRKKGIYINQPDLYFYSGGSKTGMGYNEQQYSLPRWIDMSVSRQGMYDDLINFIPTQGWMFVPLEDYQGGGAAAAFEPLKAHAKEYEWALSQYLGAGVAACYRGTRLYDSPATKSIVQKWVRFYKKYRDILTSDTVQVRRGDMQSLDSLLHVNPFSKGIKGLAMVFNPTSERIQDELILPLYYTGIKDKVLVSLEGQEFRPYTLDWDFEIEVPIDLKPISVTWILIKDS</sequence>
<dbReference type="EMBL" id="HACA01029362">
    <property type="protein sequence ID" value="CDW46723.1"/>
    <property type="molecule type" value="Transcribed_RNA"/>
</dbReference>
<dbReference type="OrthoDB" id="10266592at2759"/>
<reference evidence="2" key="1">
    <citation type="submission" date="2014-05" db="EMBL/GenBank/DDBJ databases">
        <authorList>
            <person name="Chronopoulou M."/>
        </authorList>
    </citation>
    <scope>NUCLEOTIDE SEQUENCE</scope>
    <source>
        <tissue evidence="2">Whole organism</tissue>
    </source>
</reference>
<feature type="chain" id="PRO_5005489261" evidence="1">
    <location>
        <begin position="19"/>
        <end position="703"/>
    </location>
</feature>
<evidence type="ECO:0000313" key="2">
    <source>
        <dbReference type="EMBL" id="CDW46723.1"/>
    </source>
</evidence>
<evidence type="ECO:0000256" key="1">
    <source>
        <dbReference type="SAM" id="SignalP"/>
    </source>
</evidence>